<dbReference type="InterPro" id="IPR050109">
    <property type="entry name" value="HTH-type_TetR-like_transc_reg"/>
</dbReference>
<dbReference type="PROSITE" id="PS50977">
    <property type="entry name" value="HTH_TETR_2"/>
    <property type="match status" value="1"/>
</dbReference>
<dbReference type="PRINTS" id="PR00455">
    <property type="entry name" value="HTHTETR"/>
</dbReference>
<sequence>MAPADREARILEGAVAFFADVGFEGGTRELAARLGITQPLLYRYFPSKEVLLDRVYQEVYLSRWNPQWEKWLTDRSRPLEKRLTAFYQDYAQVIMTYEWVRLFMFAGLKGLDFNARYIAFLRATVFDKVVLELRVDCGQEDTSPVRDEEVELVWGLHAAIYYLGVRRWIYRMPMPADLDRDIALRVSTFLGGFSRVYADA</sequence>
<dbReference type="PANTHER" id="PTHR30055">
    <property type="entry name" value="HTH-TYPE TRANSCRIPTIONAL REGULATOR RUTR"/>
    <property type="match status" value="1"/>
</dbReference>
<protein>
    <submittedName>
        <fullName evidence="4">TetR/AcrR family transcriptional regulator</fullName>
    </submittedName>
</protein>
<reference evidence="4 5" key="1">
    <citation type="submission" date="2022-06" db="EMBL/GenBank/DDBJ databases">
        <title>Roseomonas CN29.</title>
        <authorList>
            <person name="Cheng Y."/>
            <person name="He X."/>
        </authorList>
    </citation>
    <scope>NUCLEOTIDE SEQUENCE [LARGE SCALE GENOMIC DNA]</scope>
    <source>
        <strain evidence="4 5">CN29</strain>
    </source>
</reference>
<evidence type="ECO:0000313" key="5">
    <source>
        <dbReference type="Proteomes" id="UP001524642"/>
    </source>
</evidence>
<keyword evidence="5" id="KW-1185">Reference proteome</keyword>
<comment type="caution">
    <text evidence="4">The sequence shown here is derived from an EMBL/GenBank/DDBJ whole genome shotgun (WGS) entry which is preliminary data.</text>
</comment>
<keyword evidence="1 2" id="KW-0238">DNA-binding</keyword>
<dbReference type="SUPFAM" id="SSF46689">
    <property type="entry name" value="Homeodomain-like"/>
    <property type="match status" value="1"/>
</dbReference>
<dbReference type="InterPro" id="IPR001647">
    <property type="entry name" value="HTH_TetR"/>
</dbReference>
<evidence type="ECO:0000256" key="2">
    <source>
        <dbReference type="PROSITE-ProRule" id="PRU00335"/>
    </source>
</evidence>
<evidence type="ECO:0000256" key="1">
    <source>
        <dbReference type="ARBA" id="ARBA00023125"/>
    </source>
</evidence>
<dbReference type="InterPro" id="IPR009057">
    <property type="entry name" value="Homeodomain-like_sf"/>
</dbReference>
<dbReference type="PANTHER" id="PTHR30055:SF181">
    <property type="entry name" value="BLR6905 PROTEIN"/>
    <property type="match status" value="1"/>
</dbReference>
<organism evidence="4 5">
    <name type="scientific">Roseomonas populi</name>
    <dbReference type="NCBI Taxonomy" id="3121582"/>
    <lineage>
        <taxon>Bacteria</taxon>
        <taxon>Pseudomonadati</taxon>
        <taxon>Pseudomonadota</taxon>
        <taxon>Alphaproteobacteria</taxon>
        <taxon>Acetobacterales</taxon>
        <taxon>Roseomonadaceae</taxon>
        <taxon>Roseomonas</taxon>
    </lineage>
</organism>
<evidence type="ECO:0000259" key="3">
    <source>
        <dbReference type="PROSITE" id="PS50977"/>
    </source>
</evidence>
<proteinExistence type="predicted"/>
<feature type="domain" description="HTH tetR-type" evidence="3">
    <location>
        <begin position="4"/>
        <end position="63"/>
    </location>
</feature>
<dbReference type="RefSeq" id="WP_257718688.1">
    <property type="nucleotide sequence ID" value="NZ_JANJOU010000028.1"/>
</dbReference>
<dbReference type="Pfam" id="PF00440">
    <property type="entry name" value="TetR_N"/>
    <property type="match status" value="1"/>
</dbReference>
<accession>A0ABT1XBB0</accession>
<name>A0ABT1XBB0_9PROT</name>
<feature type="DNA-binding region" description="H-T-H motif" evidence="2">
    <location>
        <begin position="26"/>
        <end position="45"/>
    </location>
</feature>
<dbReference type="EMBL" id="JANJOU010000028">
    <property type="protein sequence ID" value="MCR0985036.1"/>
    <property type="molecule type" value="Genomic_DNA"/>
</dbReference>
<dbReference type="Proteomes" id="UP001524642">
    <property type="component" value="Unassembled WGS sequence"/>
</dbReference>
<evidence type="ECO:0000313" key="4">
    <source>
        <dbReference type="EMBL" id="MCR0985036.1"/>
    </source>
</evidence>
<gene>
    <name evidence="4" type="ORF">NRP21_23565</name>
</gene>
<dbReference type="Gene3D" id="1.10.357.10">
    <property type="entry name" value="Tetracycline Repressor, domain 2"/>
    <property type="match status" value="1"/>
</dbReference>